<evidence type="ECO:0000313" key="6">
    <source>
        <dbReference type="Proteomes" id="UP000323917"/>
    </source>
</evidence>
<dbReference type="OrthoDB" id="9778383at2"/>
<dbReference type="NCBIfam" id="TIGR01733">
    <property type="entry name" value="AA-adenyl-dom"/>
    <property type="match status" value="1"/>
</dbReference>
<dbReference type="RefSeq" id="WP_148071764.1">
    <property type="nucleotide sequence ID" value="NZ_CP042913.1"/>
</dbReference>
<feature type="transmembrane region" description="Helical" evidence="3">
    <location>
        <begin position="902"/>
        <end position="923"/>
    </location>
</feature>
<dbReference type="InterPro" id="IPR025110">
    <property type="entry name" value="AMP-bd_C"/>
</dbReference>
<feature type="transmembrane region" description="Helical" evidence="3">
    <location>
        <begin position="876"/>
        <end position="896"/>
    </location>
</feature>
<evidence type="ECO:0000259" key="4">
    <source>
        <dbReference type="PROSITE" id="PS50075"/>
    </source>
</evidence>
<dbReference type="GO" id="GO:0044550">
    <property type="term" value="P:secondary metabolite biosynthetic process"/>
    <property type="evidence" value="ECO:0007669"/>
    <property type="project" value="TreeGrafter"/>
</dbReference>
<dbReference type="Pfam" id="PF00550">
    <property type="entry name" value="PP-binding"/>
    <property type="match status" value="1"/>
</dbReference>
<proteinExistence type="predicted"/>
<accession>A0A5B9Q5K4</accession>
<dbReference type="InterPro" id="IPR000873">
    <property type="entry name" value="AMP-dep_synth/lig_dom"/>
</dbReference>
<dbReference type="InterPro" id="IPR020845">
    <property type="entry name" value="AMP-binding_CS"/>
</dbReference>
<dbReference type="InterPro" id="IPR011004">
    <property type="entry name" value="Trimer_LpxA-like_sf"/>
</dbReference>
<keyword evidence="6" id="KW-1185">Reference proteome</keyword>
<dbReference type="Proteomes" id="UP000323917">
    <property type="component" value="Chromosome"/>
</dbReference>
<protein>
    <submittedName>
        <fullName evidence="5">Linear gramicidin synthase subunit D</fullName>
    </submittedName>
</protein>
<dbReference type="FunFam" id="3.40.50.980:FF:000001">
    <property type="entry name" value="Non-ribosomal peptide synthetase"/>
    <property type="match status" value="1"/>
</dbReference>
<feature type="transmembrane region" description="Helical" evidence="3">
    <location>
        <begin position="1115"/>
        <end position="1136"/>
    </location>
</feature>
<keyword evidence="3" id="KW-1133">Transmembrane helix</keyword>
<feature type="transmembrane region" description="Helical" evidence="3">
    <location>
        <begin position="636"/>
        <end position="658"/>
    </location>
</feature>
<dbReference type="InterPro" id="IPR012728">
    <property type="entry name" value="Pls/PosA_C"/>
</dbReference>
<dbReference type="GO" id="GO:0031177">
    <property type="term" value="F:phosphopantetheine binding"/>
    <property type="evidence" value="ECO:0007669"/>
    <property type="project" value="InterPro"/>
</dbReference>
<gene>
    <name evidence="5" type="primary">lgrD_1</name>
    <name evidence="5" type="ORF">Pr1d_02100</name>
</gene>
<evidence type="ECO:0000256" key="1">
    <source>
        <dbReference type="ARBA" id="ARBA00022450"/>
    </source>
</evidence>
<dbReference type="KEGG" id="bgok:Pr1d_02100"/>
<evidence type="ECO:0000256" key="3">
    <source>
        <dbReference type="SAM" id="Phobius"/>
    </source>
</evidence>
<dbReference type="InterPro" id="IPR009081">
    <property type="entry name" value="PP-bd_ACP"/>
</dbReference>
<dbReference type="SUPFAM" id="SSF47336">
    <property type="entry name" value="ACP-like"/>
    <property type="match status" value="1"/>
</dbReference>
<dbReference type="GO" id="GO:0043041">
    <property type="term" value="P:amino acid activation for nonribosomal peptide biosynthetic process"/>
    <property type="evidence" value="ECO:0007669"/>
    <property type="project" value="TreeGrafter"/>
</dbReference>
<sequence length="1331" mass="146136">MANLTISDTLCVHELFESHVEQNPCQTALVCGEVEWSYEELDRRANQLARHLKSCGIGPGNFVGLFMRRSENSILAILAVLKAGAAYVPIDPAFPDMRIGHILEEAEVTALLTEQAHASRAKTYFGGLCIICDDSSPDISAQSTDRLSIDETGVTAEDLCYVLYTSGSTGRPKGVMTEHRNVVRFVQAFNEELRLTSEDRVYHGFALGFDGSVEEMWMAFSNGACLVVGTTEIAHVGNEAAKLLCDLGISVLSTVPTCLGMIHDDIPSLRLIIVSGEPCPAALVNKWATNNRRMLNVYGPTETTVNATVAECVPNEQVTIGRPLNGYEALILDRNMQPVPPGNRGELYIGGVGLARGYLGQPDQTIRQFVDNPLRSNGHSSKLYRTGDLVERTATGDLVFHGRIDRQVKVRGYRIELAEIESVLRGHSAIDQAVVNIVDKGGQKELAAYVVPANSVESIDRDEILNWLKDHVPHYMIPSFLDNLDVLPTLDSGKVDRNRLPAPKLPLVPVKRSVVEPRNELESRIVSVWEKLFSVSSISIEDDFFLDLGGYSLLAVEMALLLRKEYGYDVAIRDVYMNPTVVQLAEHVSSSVVNESEASLESSVASPAPVTSREVFQSVPRLTRYICYCLQAVSVAVIYSLAATPLLIGILLTFALLTAKVSLNAYIWSMSAAVFFAPLVGILLSIAVKWVVIGRYKPGEYPVWGFYYFRWWLVTRTQFLAWTDIYIGSPLMSFYYRLMGAQVGKNSLFDSNNCVIFDLLSVGDDTCIGSETHFLGYRVEDGLLKIGSIEIGSRCFVGTQCALGINTRMEDDALLDDMSLLPDNSTIGSGEAFAGSPAQPATVKVPDIDIGKQVSSRRTGLYCMLHFISSEIFGEILLLGIIMPIALLLIAGFRYGGAAGSITSLFMGLPLCLVWFCLFVAAVKRTLLPKSDTGVHSLESWVYLKRWSADLFLRYASSIVYPVYSTIFLPSWLRMLGANIGSRAEISTVTHVTPDLVTIGQESFLADGSMIGGRRLYRGHFQVSFNRIGSRTFLGNGALLPDGIELGSNCLVGVLSVPPTSNASEFTDNTEWLGSPPFRLPHREKVQGFDDATIFRPTLRLYVTRIFIDGLRVLLPYYIGMLALALFSVCVVAGVSRFSPGAILALVPVLVSFLVVFSLLLVVAIKQICMGTIKPVIKPLWCVYIWLNELTNAVFEMITMSLAWPLFGTPFFSSYLRLLGCKIGKGAFIETELFSEFDLVSIGNYAALNSGAVIQNHLFEDRIMKSSSLVVGDECSVGNMSIVLYDSEMQQGSSIGPLSLLMKGDSLPEKTRWIGIPINQLRDPGNSSHDS</sequence>
<dbReference type="NCBIfam" id="TIGR02353">
    <property type="entry name" value="NRPS_term_dom"/>
    <property type="match status" value="1"/>
</dbReference>
<dbReference type="EMBL" id="CP042913">
    <property type="protein sequence ID" value="QEG32949.1"/>
    <property type="molecule type" value="Genomic_DNA"/>
</dbReference>
<evidence type="ECO:0000313" key="5">
    <source>
        <dbReference type="EMBL" id="QEG32949.1"/>
    </source>
</evidence>
<dbReference type="SUPFAM" id="SSF56801">
    <property type="entry name" value="Acetyl-CoA synthetase-like"/>
    <property type="match status" value="1"/>
</dbReference>
<dbReference type="Pfam" id="PF13193">
    <property type="entry name" value="AMP-binding_C"/>
    <property type="match status" value="1"/>
</dbReference>
<dbReference type="Pfam" id="PF00501">
    <property type="entry name" value="AMP-binding"/>
    <property type="match status" value="1"/>
</dbReference>
<dbReference type="Gene3D" id="3.30.300.30">
    <property type="match status" value="1"/>
</dbReference>
<dbReference type="SMART" id="SM00823">
    <property type="entry name" value="PKS_PP"/>
    <property type="match status" value="1"/>
</dbReference>
<dbReference type="GO" id="GO:0005737">
    <property type="term" value="C:cytoplasm"/>
    <property type="evidence" value="ECO:0007669"/>
    <property type="project" value="TreeGrafter"/>
</dbReference>
<dbReference type="CDD" id="cd05930">
    <property type="entry name" value="A_NRPS"/>
    <property type="match status" value="1"/>
</dbReference>
<dbReference type="PANTHER" id="PTHR45527">
    <property type="entry name" value="NONRIBOSOMAL PEPTIDE SYNTHETASE"/>
    <property type="match status" value="1"/>
</dbReference>
<keyword evidence="3" id="KW-0812">Transmembrane</keyword>
<feature type="transmembrane region" description="Helical" evidence="3">
    <location>
        <begin position="708"/>
        <end position="727"/>
    </location>
</feature>
<feature type="transmembrane region" description="Helical" evidence="3">
    <location>
        <begin position="1142"/>
        <end position="1165"/>
    </location>
</feature>
<keyword evidence="2" id="KW-0597">Phosphoprotein</keyword>
<dbReference type="Gene3D" id="3.40.50.12780">
    <property type="entry name" value="N-terminal domain of ligase-like"/>
    <property type="match status" value="1"/>
</dbReference>
<dbReference type="PROSITE" id="PS50075">
    <property type="entry name" value="CARRIER"/>
    <property type="match status" value="1"/>
</dbReference>
<organism evidence="5 6">
    <name type="scientific">Bythopirellula goksoeyrii</name>
    <dbReference type="NCBI Taxonomy" id="1400387"/>
    <lineage>
        <taxon>Bacteria</taxon>
        <taxon>Pseudomonadati</taxon>
        <taxon>Planctomycetota</taxon>
        <taxon>Planctomycetia</taxon>
        <taxon>Pirellulales</taxon>
        <taxon>Lacipirellulaceae</taxon>
        <taxon>Bythopirellula</taxon>
    </lineage>
</organism>
<feature type="transmembrane region" description="Helical" evidence="3">
    <location>
        <begin position="665"/>
        <end position="688"/>
    </location>
</feature>
<keyword evidence="3" id="KW-0472">Membrane</keyword>
<dbReference type="Gene3D" id="1.10.1200.10">
    <property type="entry name" value="ACP-like"/>
    <property type="match status" value="1"/>
</dbReference>
<dbReference type="InterPro" id="IPR045851">
    <property type="entry name" value="AMP-bd_C_sf"/>
</dbReference>
<reference evidence="5 6" key="1">
    <citation type="submission" date="2019-08" db="EMBL/GenBank/DDBJ databases">
        <title>Deep-cultivation of Planctomycetes and their phenomic and genomic characterization uncovers novel biology.</title>
        <authorList>
            <person name="Wiegand S."/>
            <person name="Jogler M."/>
            <person name="Boedeker C."/>
            <person name="Pinto D."/>
            <person name="Vollmers J."/>
            <person name="Rivas-Marin E."/>
            <person name="Kohn T."/>
            <person name="Peeters S.H."/>
            <person name="Heuer A."/>
            <person name="Rast P."/>
            <person name="Oberbeckmann S."/>
            <person name="Bunk B."/>
            <person name="Jeske O."/>
            <person name="Meyerdierks A."/>
            <person name="Storesund J.E."/>
            <person name="Kallscheuer N."/>
            <person name="Luecker S."/>
            <person name="Lage O.M."/>
            <person name="Pohl T."/>
            <person name="Merkel B.J."/>
            <person name="Hornburger P."/>
            <person name="Mueller R.-W."/>
            <person name="Bruemmer F."/>
            <person name="Labrenz M."/>
            <person name="Spormann A.M."/>
            <person name="Op den Camp H."/>
            <person name="Overmann J."/>
            <person name="Amann R."/>
            <person name="Jetten M.S.M."/>
            <person name="Mascher T."/>
            <person name="Medema M.H."/>
            <person name="Devos D.P."/>
            <person name="Kaster A.-K."/>
            <person name="Ovreas L."/>
            <person name="Rohde M."/>
            <person name="Galperin M.Y."/>
            <person name="Jogler C."/>
        </authorList>
    </citation>
    <scope>NUCLEOTIDE SEQUENCE [LARGE SCALE GENOMIC DNA]</scope>
    <source>
        <strain evidence="5 6">Pr1d</strain>
    </source>
</reference>
<evidence type="ECO:0000256" key="2">
    <source>
        <dbReference type="ARBA" id="ARBA00022553"/>
    </source>
</evidence>
<dbReference type="InterPro" id="IPR020806">
    <property type="entry name" value="PKS_PP-bd"/>
</dbReference>
<dbReference type="InterPro" id="IPR036736">
    <property type="entry name" value="ACP-like_sf"/>
</dbReference>
<dbReference type="PROSITE" id="PS00455">
    <property type="entry name" value="AMP_BINDING"/>
    <property type="match status" value="1"/>
</dbReference>
<dbReference type="InterPro" id="IPR042099">
    <property type="entry name" value="ANL_N_sf"/>
</dbReference>
<dbReference type="SUPFAM" id="SSF51161">
    <property type="entry name" value="Trimeric LpxA-like enzymes"/>
    <property type="match status" value="3"/>
</dbReference>
<dbReference type="InterPro" id="IPR010071">
    <property type="entry name" value="AA_adenyl_dom"/>
</dbReference>
<name>A0A5B9Q5K4_9BACT</name>
<feature type="domain" description="Carrier" evidence="4">
    <location>
        <begin position="516"/>
        <end position="592"/>
    </location>
</feature>
<keyword evidence="1" id="KW-0596">Phosphopantetheine</keyword>
<dbReference type="FunFam" id="3.40.50.12780:FF:000012">
    <property type="entry name" value="Non-ribosomal peptide synthetase"/>
    <property type="match status" value="1"/>
</dbReference>
<dbReference type="PANTHER" id="PTHR45527:SF1">
    <property type="entry name" value="FATTY ACID SYNTHASE"/>
    <property type="match status" value="1"/>
</dbReference>
<dbReference type="Gene3D" id="2.160.10.10">
    <property type="entry name" value="Hexapeptide repeat proteins"/>
    <property type="match status" value="3"/>
</dbReference>